<feature type="transmembrane region" description="Helical" evidence="9">
    <location>
        <begin position="361"/>
        <end position="381"/>
    </location>
</feature>
<organism evidence="11 12">
    <name type="scientific">Persicobacter diffluens</name>
    <dbReference type="NCBI Taxonomy" id="981"/>
    <lineage>
        <taxon>Bacteria</taxon>
        <taxon>Pseudomonadati</taxon>
        <taxon>Bacteroidota</taxon>
        <taxon>Cytophagia</taxon>
        <taxon>Cytophagales</taxon>
        <taxon>Persicobacteraceae</taxon>
        <taxon>Persicobacter</taxon>
    </lineage>
</organism>
<feature type="transmembrane region" description="Helical" evidence="9">
    <location>
        <begin position="426"/>
        <end position="449"/>
    </location>
</feature>
<dbReference type="CDD" id="cd17346">
    <property type="entry name" value="MFS_DtpA_like"/>
    <property type="match status" value="1"/>
</dbReference>
<dbReference type="GO" id="GO:0005886">
    <property type="term" value="C:plasma membrane"/>
    <property type="evidence" value="ECO:0007669"/>
    <property type="project" value="UniProtKB-SubCell"/>
</dbReference>
<feature type="domain" description="Major facilitator superfamily (MFS) profile" evidence="10">
    <location>
        <begin position="42"/>
        <end position="516"/>
    </location>
</feature>
<keyword evidence="5" id="KW-0571">Peptide transport</keyword>
<feature type="transmembrane region" description="Helical" evidence="9">
    <location>
        <begin position="209"/>
        <end position="229"/>
    </location>
</feature>
<comment type="caution">
    <text evidence="11">The sequence shown here is derived from an EMBL/GenBank/DDBJ whole genome shotgun (WGS) entry which is preliminary data.</text>
</comment>
<dbReference type="PROSITE" id="PS01023">
    <property type="entry name" value="PTR2_2"/>
    <property type="match status" value="1"/>
</dbReference>
<keyword evidence="12" id="KW-1185">Reference proteome</keyword>
<keyword evidence="5" id="KW-0653">Protein transport</keyword>
<dbReference type="InterPro" id="IPR005279">
    <property type="entry name" value="Dipep/tripep_permease"/>
</dbReference>
<keyword evidence="7 9" id="KW-0472">Membrane</keyword>
<dbReference type="InterPro" id="IPR050171">
    <property type="entry name" value="MFS_Transporters"/>
</dbReference>
<feature type="transmembrane region" description="Helical" evidence="9">
    <location>
        <begin position="393"/>
        <end position="414"/>
    </location>
</feature>
<keyword evidence="2 8" id="KW-0813">Transport</keyword>
<dbReference type="Gene3D" id="1.20.1250.20">
    <property type="entry name" value="MFS general substrate transporter like domains"/>
    <property type="match status" value="1"/>
</dbReference>
<protein>
    <submittedName>
        <fullName evidence="11">MFS transporter</fullName>
    </submittedName>
</protein>
<dbReference type="PANTHER" id="PTHR23517:SF15">
    <property type="entry name" value="PROTON-DEPENDENT OLIGOPEPTIDE FAMILY TRANSPORT PROTEIN"/>
    <property type="match status" value="1"/>
</dbReference>
<dbReference type="InterPro" id="IPR036259">
    <property type="entry name" value="MFS_trans_sf"/>
</dbReference>
<sequence>MGLGGNELQKAENQTNFRNLIILKMEKTVDRSFFGHPMGLSTLFATEFWERFSYYGMRAILTLFLTAQLVDGGFGYTDDQALALYGIFTALVYVTPIIGGILADKVLGQRKTIYIGGIAMAIGQFILAYSAMHGNDPTAHHQFMFNLGLAVLILGNGFFKPNISTMVGSLYDANDDRRDGAFTLFYMGINAGAFFAPLVAGALAEGIAWYYGFLSAGVGMLIGTLWFYFRAETLGNVGLPPKAPKEALRIAASDWKDIILYVAGTVLLAIGVMLGWAALPEIGQDILVYTVGGGGILYLLFTVFKNTEGKTEWSRVGVIFLLTIFNIVFWSGFEQAGGTFNLFARDMTERSLFGMEIPASAFQAINAIAIFIFAPVFTVIWDKLSRAKANPRTPVKFAIGLFLLSAGFFVMALADEATGGGLNKVSPLWLVMVYLLHTWGELCLSPIGLSMITKLSPPKIVSVMMGLWMGSIALGNFLAASMKSIVENFDIPLFYFIGAEAAIAGVILLVLSPFMIKMMKGIH</sequence>
<dbReference type="NCBIfam" id="TIGR00924">
    <property type="entry name" value="yjdL_sub1_fam"/>
    <property type="match status" value="1"/>
</dbReference>
<evidence type="ECO:0000256" key="5">
    <source>
        <dbReference type="ARBA" id="ARBA00022856"/>
    </source>
</evidence>
<evidence type="ECO:0000313" key="11">
    <source>
        <dbReference type="EMBL" id="GJM60026.1"/>
    </source>
</evidence>
<feature type="transmembrane region" description="Helical" evidence="9">
    <location>
        <begin position="286"/>
        <end position="304"/>
    </location>
</feature>
<dbReference type="Pfam" id="PF00854">
    <property type="entry name" value="PTR2"/>
    <property type="match status" value="1"/>
</dbReference>
<keyword evidence="6 9" id="KW-1133">Transmembrane helix</keyword>
<gene>
    <name evidence="11" type="ORF">PEDI_05780</name>
</gene>
<feature type="transmembrane region" description="Helical" evidence="9">
    <location>
        <begin position="112"/>
        <end position="131"/>
    </location>
</feature>
<evidence type="ECO:0000259" key="10">
    <source>
        <dbReference type="PROSITE" id="PS50850"/>
    </source>
</evidence>
<dbReference type="AlphaFoldDB" id="A0AAN5AK20"/>
<feature type="transmembrane region" description="Helical" evidence="9">
    <location>
        <begin position="316"/>
        <end position="333"/>
    </location>
</feature>
<evidence type="ECO:0000256" key="2">
    <source>
        <dbReference type="ARBA" id="ARBA00022448"/>
    </source>
</evidence>
<keyword evidence="3" id="KW-1003">Cell membrane</keyword>
<dbReference type="InterPro" id="IPR018456">
    <property type="entry name" value="PTR2_symporter_CS"/>
</dbReference>
<evidence type="ECO:0000256" key="7">
    <source>
        <dbReference type="ARBA" id="ARBA00023136"/>
    </source>
</evidence>
<feature type="transmembrane region" description="Helical" evidence="9">
    <location>
        <begin position="493"/>
        <end position="516"/>
    </location>
</feature>
<dbReference type="GO" id="GO:1904680">
    <property type="term" value="F:peptide transmembrane transporter activity"/>
    <property type="evidence" value="ECO:0007669"/>
    <property type="project" value="InterPro"/>
</dbReference>
<evidence type="ECO:0000256" key="6">
    <source>
        <dbReference type="ARBA" id="ARBA00022989"/>
    </source>
</evidence>
<dbReference type="Proteomes" id="UP001310022">
    <property type="component" value="Unassembled WGS sequence"/>
</dbReference>
<feature type="transmembrane region" description="Helical" evidence="9">
    <location>
        <begin position="258"/>
        <end position="280"/>
    </location>
</feature>
<dbReference type="PROSITE" id="PS50850">
    <property type="entry name" value="MFS"/>
    <property type="match status" value="1"/>
</dbReference>
<evidence type="ECO:0000256" key="1">
    <source>
        <dbReference type="ARBA" id="ARBA00004651"/>
    </source>
</evidence>
<dbReference type="SUPFAM" id="SSF103473">
    <property type="entry name" value="MFS general substrate transporter"/>
    <property type="match status" value="1"/>
</dbReference>
<dbReference type="GO" id="GO:0006857">
    <property type="term" value="P:oligopeptide transport"/>
    <property type="evidence" value="ECO:0007669"/>
    <property type="project" value="InterPro"/>
</dbReference>
<keyword evidence="4 8" id="KW-0812">Transmembrane</keyword>
<feature type="transmembrane region" description="Helical" evidence="9">
    <location>
        <begin position="180"/>
        <end position="203"/>
    </location>
</feature>
<feature type="transmembrane region" description="Helical" evidence="9">
    <location>
        <begin position="143"/>
        <end position="159"/>
    </location>
</feature>
<evidence type="ECO:0000313" key="12">
    <source>
        <dbReference type="Proteomes" id="UP001310022"/>
    </source>
</evidence>
<dbReference type="InterPro" id="IPR000109">
    <property type="entry name" value="POT_fam"/>
</dbReference>
<dbReference type="PANTHER" id="PTHR23517">
    <property type="entry name" value="RESISTANCE PROTEIN MDTM, PUTATIVE-RELATED-RELATED"/>
    <property type="match status" value="1"/>
</dbReference>
<name>A0AAN5AK20_9BACT</name>
<dbReference type="InterPro" id="IPR020846">
    <property type="entry name" value="MFS_dom"/>
</dbReference>
<evidence type="ECO:0000256" key="4">
    <source>
        <dbReference type="ARBA" id="ARBA00022692"/>
    </source>
</evidence>
<reference evidence="11 12" key="1">
    <citation type="submission" date="2021-12" db="EMBL/GenBank/DDBJ databases">
        <title>Genome sequencing of bacteria with rrn-lacking chromosome and rrn-plasmid.</title>
        <authorList>
            <person name="Anda M."/>
            <person name="Iwasaki W."/>
        </authorList>
    </citation>
    <scope>NUCLEOTIDE SEQUENCE [LARGE SCALE GENOMIC DNA]</scope>
    <source>
        <strain evidence="11 12">NBRC 15940</strain>
    </source>
</reference>
<accession>A0AAN5AK20</accession>
<dbReference type="EMBL" id="BQKE01000001">
    <property type="protein sequence ID" value="GJM60026.1"/>
    <property type="molecule type" value="Genomic_DNA"/>
</dbReference>
<feature type="transmembrane region" description="Helical" evidence="9">
    <location>
        <begin position="52"/>
        <end position="70"/>
    </location>
</feature>
<feature type="transmembrane region" description="Helical" evidence="9">
    <location>
        <begin position="461"/>
        <end position="481"/>
    </location>
</feature>
<evidence type="ECO:0000256" key="9">
    <source>
        <dbReference type="SAM" id="Phobius"/>
    </source>
</evidence>
<proteinExistence type="inferred from homology"/>
<evidence type="ECO:0000256" key="3">
    <source>
        <dbReference type="ARBA" id="ARBA00022475"/>
    </source>
</evidence>
<feature type="transmembrane region" description="Helical" evidence="9">
    <location>
        <begin position="82"/>
        <end position="103"/>
    </location>
</feature>
<comment type="similarity">
    <text evidence="8">Belongs to the major facilitator superfamily. Proton-dependent oligopeptide transporter (POT/PTR) (TC 2.A.17) family.</text>
</comment>
<evidence type="ECO:0000256" key="8">
    <source>
        <dbReference type="RuleBase" id="RU003755"/>
    </source>
</evidence>
<comment type="subcellular location">
    <subcellularLocation>
        <location evidence="1">Cell membrane</location>
        <topology evidence="1">Multi-pass membrane protein</topology>
    </subcellularLocation>
    <subcellularLocation>
        <location evidence="8">Membrane</location>
        <topology evidence="8">Multi-pass membrane protein</topology>
    </subcellularLocation>
</comment>